<sequence>MGSKAEKKVIIVGKYCVGKTALIHRFTTNRFNELSSYEPTIGAAYVAKKMTVGKKYVTLGIWDTAGSERFESMTALYYRGAEAAIICYDICDSSSFEKAKFYVTEVRQNNENCKLYLCGTKFDLVSSGNRNREVTRDSAEDYAQNTKARKVIETSSKTGENVHELFSIIAQDLLKEIPTENTVPPFKFGLHESTQNVRPFCGCSR</sequence>
<dbReference type="InterPro" id="IPR005225">
    <property type="entry name" value="Small_GTP-bd"/>
</dbReference>
<dbReference type="SMART" id="SM00173">
    <property type="entry name" value="RAS"/>
    <property type="match status" value="1"/>
</dbReference>
<reference evidence="3 4" key="1">
    <citation type="journal article" date="2018" name="Sci. Rep.">
        <title>Comparative analysis of the Pocillopora damicornis genome highlights role of immune system in coral evolution.</title>
        <authorList>
            <person name="Cunning R."/>
            <person name="Bay R.A."/>
            <person name="Gillette P."/>
            <person name="Baker A.C."/>
            <person name="Traylor-Knowles N."/>
        </authorList>
    </citation>
    <scope>NUCLEOTIDE SEQUENCE [LARGE SCALE GENOMIC DNA]</scope>
    <source>
        <strain evidence="3">RSMAS</strain>
        <tissue evidence="3">Whole animal</tissue>
    </source>
</reference>
<comment type="caution">
    <text evidence="3">The sequence shown here is derived from an EMBL/GenBank/DDBJ whole genome shotgun (WGS) entry which is preliminary data.</text>
</comment>
<evidence type="ECO:0000313" key="4">
    <source>
        <dbReference type="Proteomes" id="UP000275408"/>
    </source>
</evidence>
<dbReference type="STRING" id="46731.A0A3M6TRE3"/>
<dbReference type="FunFam" id="3.40.50.300:FF:001204">
    <property type="entry name" value="Small GTP-binding protein, putative"/>
    <property type="match status" value="1"/>
</dbReference>
<keyword evidence="2" id="KW-0547">Nucleotide-binding</keyword>
<comment type="similarity">
    <text evidence="1">Belongs to the small GTPase superfamily. Rab family.</text>
</comment>
<dbReference type="PRINTS" id="PR00449">
    <property type="entry name" value="RASTRNSFRMNG"/>
</dbReference>
<dbReference type="PANTHER" id="PTHR47978">
    <property type="match status" value="1"/>
</dbReference>
<dbReference type="Proteomes" id="UP000275408">
    <property type="component" value="Unassembled WGS sequence"/>
</dbReference>
<dbReference type="SMART" id="SM00175">
    <property type="entry name" value="RAB"/>
    <property type="match status" value="1"/>
</dbReference>
<dbReference type="PROSITE" id="PS51419">
    <property type="entry name" value="RAB"/>
    <property type="match status" value="1"/>
</dbReference>
<gene>
    <name evidence="3" type="ORF">pdam_00019826</name>
</gene>
<accession>A0A3M6TRE3</accession>
<dbReference type="GO" id="GO:0003924">
    <property type="term" value="F:GTPase activity"/>
    <property type="evidence" value="ECO:0007669"/>
    <property type="project" value="InterPro"/>
</dbReference>
<dbReference type="InterPro" id="IPR001806">
    <property type="entry name" value="Small_GTPase"/>
</dbReference>
<keyword evidence="4" id="KW-1185">Reference proteome</keyword>
<dbReference type="PROSITE" id="PS51420">
    <property type="entry name" value="RHO"/>
    <property type="match status" value="1"/>
</dbReference>
<dbReference type="Pfam" id="PF00071">
    <property type="entry name" value="Ras"/>
    <property type="match status" value="1"/>
</dbReference>
<dbReference type="InterPro" id="IPR027417">
    <property type="entry name" value="P-loop_NTPase"/>
</dbReference>
<dbReference type="SUPFAM" id="SSF52540">
    <property type="entry name" value="P-loop containing nucleoside triphosphate hydrolases"/>
    <property type="match status" value="1"/>
</dbReference>
<evidence type="ECO:0008006" key="5">
    <source>
        <dbReference type="Google" id="ProtNLM"/>
    </source>
</evidence>
<proteinExistence type="inferred from homology"/>
<protein>
    <recommendedName>
        <fullName evidence="5">Ras-related protein Rab-24</fullName>
    </recommendedName>
</protein>
<dbReference type="PROSITE" id="PS51421">
    <property type="entry name" value="RAS"/>
    <property type="match status" value="1"/>
</dbReference>
<evidence type="ECO:0000256" key="2">
    <source>
        <dbReference type="ARBA" id="ARBA00022741"/>
    </source>
</evidence>
<dbReference type="OrthoDB" id="25896at2759"/>
<dbReference type="AlphaFoldDB" id="A0A3M6TRE3"/>
<dbReference type="GO" id="GO:0005525">
    <property type="term" value="F:GTP binding"/>
    <property type="evidence" value="ECO:0007669"/>
    <property type="project" value="InterPro"/>
</dbReference>
<dbReference type="EMBL" id="RCHS01003088">
    <property type="protein sequence ID" value="RMX43950.1"/>
    <property type="molecule type" value="Genomic_DNA"/>
</dbReference>
<name>A0A3M6TRE3_POCDA</name>
<organism evidence="3 4">
    <name type="scientific">Pocillopora damicornis</name>
    <name type="common">Cauliflower coral</name>
    <name type="synonym">Millepora damicornis</name>
    <dbReference type="NCBI Taxonomy" id="46731"/>
    <lineage>
        <taxon>Eukaryota</taxon>
        <taxon>Metazoa</taxon>
        <taxon>Cnidaria</taxon>
        <taxon>Anthozoa</taxon>
        <taxon>Hexacorallia</taxon>
        <taxon>Scleractinia</taxon>
        <taxon>Astrocoeniina</taxon>
        <taxon>Pocilloporidae</taxon>
        <taxon>Pocillopora</taxon>
    </lineage>
</organism>
<dbReference type="SMART" id="SM00174">
    <property type="entry name" value="RHO"/>
    <property type="match status" value="1"/>
</dbReference>
<evidence type="ECO:0000256" key="1">
    <source>
        <dbReference type="ARBA" id="ARBA00006270"/>
    </source>
</evidence>
<evidence type="ECO:0000313" key="3">
    <source>
        <dbReference type="EMBL" id="RMX43950.1"/>
    </source>
</evidence>
<dbReference type="NCBIfam" id="TIGR00231">
    <property type="entry name" value="small_GTP"/>
    <property type="match status" value="1"/>
</dbReference>
<dbReference type="Gene3D" id="3.40.50.300">
    <property type="entry name" value="P-loop containing nucleotide triphosphate hydrolases"/>
    <property type="match status" value="1"/>
</dbReference>